<dbReference type="PANTHER" id="PTHR35317:SF40">
    <property type="entry name" value="CCHC-TYPE DOMAIN-CONTAINING PROTEIN"/>
    <property type="match status" value="1"/>
</dbReference>
<dbReference type="PANTHER" id="PTHR35317">
    <property type="entry name" value="OS04G0629600 PROTEIN"/>
    <property type="match status" value="1"/>
</dbReference>
<proteinExistence type="predicted"/>
<dbReference type="EMBL" id="BPVZ01000060">
    <property type="protein sequence ID" value="GKV22442.1"/>
    <property type="molecule type" value="Genomic_DNA"/>
</dbReference>
<dbReference type="InterPro" id="IPR054722">
    <property type="entry name" value="PolX-like_BBD"/>
</dbReference>
<accession>A0AAV5KCW1</accession>
<gene>
    <name evidence="2" type="ORF">SLEP1_g32315</name>
</gene>
<keyword evidence="3" id="KW-1185">Reference proteome</keyword>
<evidence type="ECO:0000259" key="1">
    <source>
        <dbReference type="Pfam" id="PF22936"/>
    </source>
</evidence>
<sequence>MARKGGGTKFEIPRFDGSNFALWKLKMHAVLVKDGCAVALLLREEKPEGMTDKQFSEKDEMALANLQLALDSNVLFNVETESTAKGLWEKLKNIYEGKSLANKIFLRWQLYNLKMKDGGSVQEHLNEFNSLTSKLLSLDVKIDDEEKGSILLCSMPDSWDNLIMSLSHVKVLDMDSVVASLLTEEMRRKSSQSSPGDAMYARGHARKDCRAKRGEDSNTDNFQGNLVQSLDFAEHGDALTASKRVELCNQWILDSSASFYMTPHWEWFHTYKSCASGVVYMGENRQLKVVKGIMVVAKGELVGNLYRLVGETLVGEAVVASCCKYQV</sequence>
<evidence type="ECO:0000313" key="3">
    <source>
        <dbReference type="Proteomes" id="UP001054252"/>
    </source>
</evidence>
<name>A0AAV5KCW1_9ROSI</name>
<evidence type="ECO:0000313" key="2">
    <source>
        <dbReference type="EMBL" id="GKV22442.1"/>
    </source>
</evidence>
<protein>
    <recommendedName>
        <fullName evidence="1">Retrovirus-related Pol polyprotein from transposon TNT 1-94-like beta-barrel domain-containing protein</fullName>
    </recommendedName>
</protein>
<dbReference type="Pfam" id="PF22936">
    <property type="entry name" value="Pol_BBD"/>
    <property type="match status" value="1"/>
</dbReference>
<organism evidence="2 3">
    <name type="scientific">Rubroshorea leprosula</name>
    <dbReference type="NCBI Taxonomy" id="152421"/>
    <lineage>
        <taxon>Eukaryota</taxon>
        <taxon>Viridiplantae</taxon>
        <taxon>Streptophyta</taxon>
        <taxon>Embryophyta</taxon>
        <taxon>Tracheophyta</taxon>
        <taxon>Spermatophyta</taxon>
        <taxon>Magnoliopsida</taxon>
        <taxon>eudicotyledons</taxon>
        <taxon>Gunneridae</taxon>
        <taxon>Pentapetalae</taxon>
        <taxon>rosids</taxon>
        <taxon>malvids</taxon>
        <taxon>Malvales</taxon>
        <taxon>Dipterocarpaceae</taxon>
        <taxon>Rubroshorea</taxon>
    </lineage>
</organism>
<dbReference type="AlphaFoldDB" id="A0AAV5KCW1"/>
<feature type="domain" description="Retrovirus-related Pol polyprotein from transposon TNT 1-94-like beta-barrel" evidence="1">
    <location>
        <begin position="251"/>
        <end position="290"/>
    </location>
</feature>
<dbReference type="Pfam" id="PF14223">
    <property type="entry name" value="Retrotran_gag_2"/>
    <property type="match status" value="1"/>
</dbReference>
<comment type="caution">
    <text evidence="2">The sequence shown here is derived from an EMBL/GenBank/DDBJ whole genome shotgun (WGS) entry which is preliminary data.</text>
</comment>
<reference evidence="2 3" key="1">
    <citation type="journal article" date="2021" name="Commun. Biol.">
        <title>The genome of Shorea leprosula (Dipterocarpaceae) highlights the ecological relevance of drought in aseasonal tropical rainforests.</title>
        <authorList>
            <person name="Ng K.K.S."/>
            <person name="Kobayashi M.J."/>
            <person name="Fawcett J.A."/>
            <person name="Hatakeyama M."/>
            <person name="Paape T."/>
            <person name="Ng C.H."/>
            <person name="Ang C.C."/>
            <person name="Tnah L.H."/>
            <person name="Lee C.T."/>
            <person name="Nishiyama T."/>
            <person name="Sese J."/>
            <person name="O'Brien M.J."/>
            <person name="Copetti D."/>
            <person name="Mohd Noor M.I."/>
            <person name="Ong R.C."/>
            <person name="Putra M."/>
            <person name="Sireger I.Z."/>
            <person name="Indrioko S."/>
            <person name="Kosugi Y."/>
            <person name="Izuno A."/>
            <person name="Isagi Y."/>
            <person name="Lee S.L."/>
            <person name="Shimizu K.K."/>
        </authorList>
    </citation>
    <scope>NUCLEOTIDE SEQUENCE [LARGE SCALE GENOMIC DNA]</scope>
    <source>
        <strain evidence="2">214</strain>
    </source>
</reference>
<dbReference type="Proteomes" id="UP001054252">
    <property type="component" value="Unassembled WGS sequence"/>
</dbReference>